<name>A0A0J6BR39_9BORD</name>
<dbReference type="Proteomes" id="UP000092950">
    <property type="component" value="Chromosome"/>
</dbReference>
<feature type="transmembrane region" description="Helical" evidence="5">
    <location>
        <begin position="210"/>
        <end position="227"/>
    </location>
</feature>
<gene>
    <name evidence="7" type="ORF">BBN53_04570</name>
    <name evidence="8" type="ORF">ERS370011_00823</name>
</gene>
<dbReference type="GO" id="GO:0016020">
    <property type="term" value="C:membrane"/>
    <property type="evidence" value="ECO:0007669"/>
    <property type="project" value="UniProtKB-SubCell"/>
</dbReference>
<evidence type="ECO:0000256" key="5">
    <source>
        <dbReference type="SAM" id="Phobius"/>
    </source>
</evidence>
<evidence type="ECO:0000256" key="4">
    <source>
        <dbReference type="ARBA" id="ARBA00023136"/>
    </source>
</evidence>
<feature type="transmembrane region" description="Helical" evidence="5">
    <location>
        <begin position="357"/>
        <end position="377"/>
    </location>
</feature>
<dbReference type="InterPro" id="IPR036513">
    <property type="entry name" value="STAS_dom_sf"/>
</dbReference>
<feature type="transmembrane region" description="Helical" evidence="5">
    <location>
        <begin position="142"/>
        <end position="164"/>
    </location>
</feature>
<evidence type="ECO:0000313" key="10">
    <source>
        <dbReference type="Proteomes" id="UP000092950"/>
    </source>
</evidence>
<feature type="transmembrane region" description="Helical" evidence="5">
    <location>
        <begin position="84"/>
        <end position="100"/>
    </location>
</feature>
<sequence length="574" mass="60936">MTSLRERGQRWLPGLTLLSAYRPQSLRHDIPAGLVLAAMLVPVGIAYAVAAGLPGIHGLYATIVPLLVYALLGPSRILVIGPDSSLAGVILSVVVPLAAGDPQRTVALAGALALVAGIAGIVAGLARLGFLTDLLSTPIRHGYLNGIALTVLISQLPALAGISLGQIDNTPERLAALLRAAGSIHTPSLLVGLGTLAIIALLARWPRVPAILVAVIAALAATAGFGLERQGVAVLGELPQGLPAFAWPVIGWSDLGPIIAGGLAVAFLASAETAVLSRSYAARLDMRVDQNQEMTALGAANIMAGLFQGFPISSSASRTPVLEAAGGRSQVAVVVGALAVAALLVWAPGLLRDLPQAALAAVVIAAVCKLFSFRELLRLHRMQPWECWLSVGCSLGVVMAGPITGIGLAVVLAVIEFLWDGWRPYHTVLGRVDGMKGYHDIRRHPKARRIDGLVLFRWDAPLFFANADGFQTAVLRALQASPTPPRWLVIAAEPITSVDITAADMLAGLDETLRQRQVQLCFAELKDPVKDKLRRFELYSRFDAYFFTTVDEAVGVYLDRHQIDWVDWEDREPA</sequence>
<dbReference type="KEGG" id="bpdz:BBN53_04570"/>
<keyword evidence="2 5" id="KW-0812">Transmembrane</keyword>
<accession>A0A0J6BR39</accession>
<evidence type="ECO:0000256" key="3">
    <source>
        <dbReference type="ARBA" id="ARBA00022989"/>
    </source>
</evidence>
<feature type="transmembrane region" description="Helical" evidence="5">
    <location>
        <begin position="106"/>
        <end position="130"/>
    </location>
</feature>
<dbReference type="InterPro" id="IPR011547">
    <property type="entry name" value="SLC26A/SulP_dom"/>
</dbReference>
<dbReference type="EMBL" id="CP016440">
    <property type="protein sequence ID" value="ANY15228.1"/>
    <property type="molecule type" value="Genomic_DNA"/>
</dbReference>
<feature type="transmembrane region" description="Helical" evidence="5">
    <location>
        <begin position="389"/>
        <end position="419"/>
    </location>
</feature>
<feature type="transmembrane region" description="Helical" evidence="5">
    <location>
        <begin position="184"/>
        <end position="203"/>
    </location>
</feature>
<dbReference type="CDD" id="cd07042">
    <property type="entry name" value="STAS_SulP_like_sulfate_transporter"/>
    <property type="match status" value="1"/>
</dbReference>
<dbReference type="GO" id="GO:0055085">
    <property type="term" value="P:transmembrane transport"/>
    <property type="evidence" value="ECO:0007669"/>
    <property type="project" value="InterPro"/>
</dbReference>
<evidence type="ECO:0000313" key="8">
    <source>
        <dbReference type="EMBL" id="CUI49963.1"/>
    </source>
</evidence>
<keyword evidence="10" id="KW-1185">Reference proteome</keyword>
<dbReference type="SUPFAM" id="SSF52091">
    <property type="entry name" value="SpoIIaa-like"/>
    <property type="match status" value="1"/>
</dbReference>
<dbReference type="Pfam" id="PF01740">
    <property type="entry name" value="STAS"/>
    <property type="match status" value="1"/>
</dbReference>
<evidence type="ECO:0000313" key="7">
    <source>
        <dbReference type="EMBL" id="ANY15228.1"/>
    </source>
</evidence>
<feature type="transmembrane region" description="Helical" evidence="5">
    <location>
        <begin position="55"/>
        <end position="72"/>
    </location>
</feature>
<dbReference type="Pfam" id="PF00916">
    <property type="entry name" value="Sulfate_transp"/>
    <property type="match status" value="1"/>
</dbReference>
<evidence type="ECO:0000313" key="9">
    <source>
        <dbReference type="Proteomes" id="UP000053096"/>
    </source>
</evidence>
<dbReference type="EMBL" id="CYTV01000002">
    <property type="protein sequence ID" value="CUI49963.1"/>
    <property type="molecule type" value="Genomic_DNA"/>
</dbReference>
<dbReference type="Proteomes" id="UP000053096">
    <property type="component" value="Unassembled WGS sequence"/>
</dbReference>
<feature type="transmembrane region" description="Helical" evidence="5">
    <location>
        <begin position="331"/>
        <end position="351"/>
    </location>
</feature>
<reference evidence="8 9" key="1">
    <citation type="submission" date="2015-09" db="EMBL/GenBank/DDBJ databases">
        <authorList>
            <person name="Jackson K.R."/>
            <person name="Lunt B.L."/>
            <person name="Fisher J.N.B."/>
            <person name="Gardner A.V."/>
            <person name="Bailey M.E."/>
            <person name="Deus L.M."/>
            <person name="Earl A.S."/>
            <person name="Gibby P.D."/>
            <person name="Hartmann K.A."/>
            <person name="Liu J.E."/>
            <person name="Manci A.M."/>
            <person name="Nielsen D.A."/>
            <person name="Solomon M.B."/>
            <person name="Breakwell D.P."/>
            <person name="Burnett S.H."/>
            <person name="Grose J.H."/>
        </authorList>
    </citation>
    <scope>NUCLEOTIDE SEQUENCE [LARGE SCALE GENOMIC DNA]</scope>
    <source>
        <strain evidence="8 9">2789STDY5608636</strain>
    </source>
</reference>
<organism evidence="8 9">
    <name type="scientific">Bordetella pseudohinzii</name>
    <dbReference type="NCBI Taxonomy" id="1331258"/>
    <lineage>
        <taxon>Bacteria</taxon>
        <taxon>Pseudomonadati</taxon>
        <taxon>Pseudomonadota</taxon>
        <taxon>Betaproteobacteria</taxon>
        <taxon>Burkholderiales</taxon>
        <taxon>Alcaligenaceae</taxon>
        <taxon>Bordetella</taxon>
    </lineage>
</organism>
<accession>A0A0M7DAX7</accession>
<dbReference type="Gene3D" id="3.30.750.24">
    <property type="entry name" value="STAS domain"/>
    <property type="match status" value="1"/>
</dbReference>
<dbReference type="InterPro" id="IPR002645">
    <property type="entry name" value="STAS_dom"/>
</dbReference>
<protein>
    <submittedName>
        <fullName evidence="7 8">Transporter</fullName>
    </submittedName>
</protein>
<dbReference type="PANTHER" id="PTHR11814">
    <property type="entry name" value="SULFATE TRANSPORTER"/>
    <property type="match status" value="1"/>
</dbReference>
<keyword evidence="3 5" id="KW-1133">Transmembrane helix</keyword>
<comment type="subcellular location">
    <subcellularLocation>
        <location evidence="1">Membrane</location>
        <topology evidence="1">Multi-pass membrane protein</topology>
    </subcellularLocation>
</comment>
<dbReference type="OrthoDB" id="9769739at2"/>
<feature type="domain" description="STAS" evidence="6">
    <location>
        <begin position="443"/>
        <end position="557"/>
    </location>
</feature>
<evidence type="ECO:0000259" key="6">
    <source>
        <dbReference type="PROSITE" id="PS50801"/>
    </source>
</evidence>
<feature type="transmembrane region" description="Helical" evidence="5">
    <location>
        <begin position="30"/>
        <end position="49"/>
    </location>
</feature>
<evidence type="ECO:0000256" key="1">
    <source>
        <dbReference type="ARBA" id="ARBA00004141"/>
    </source>
</evidence>
<reference evidence="7 10" key="2">
    <citation type="submission" date="2016-07" db="EMBL/GenBank/DDBJ databases">
        <title>Complete genome sequences of Bordetella pseudohinzii.</title>
        <authorList>
            <person name="Spilker T."/>
            <person name="Darrah R."/>
            <person name="LiPuma J.J."/>
        </authorList>
    </citation>
    <scope>NUCLEOTIDE SEQUENCE [LARGE SCALE GENOMIC DNA]</scope>
    <source>
        <strain evidence="7 10">HI4681</strain>
    </source>
</reference>
<keyword evidence="4 5" id="KW-0472">Membrane</keyword>
<dbReference type="RefSeq" id="WP_048026604.1">
    <property type="nucleotide sequence ID" value="NZ_CAJGUP010000062.1"/>
</dbReference>
<dbReference type="PROSITE" id="PS50801">
    <property type="entry name" value="STAS"/>
    <property type="match status" value="1"/>
</dbReference>
<dbReference type="AlphaFoldDB" id="A0A0J6BR39"/>
<feature type="transmembrane region" description="Helical" evidence="5">
    <location>
        <begin position="255"/>
        <end position="277"/>
    </location>
</feature>
<dbReference type="InterPro" id="IPR001902">
    <property type="entry name" value="SLC26A/SulP_fam"/>
</dbReference>
<proteinExistence type="predicted"/>
<evidence type="ECO:0000256" key="2">
    <source>
        <dbReference type="ARBA" id="ARBA00022692"/>
    </source>
</evidence>